<protein>
    <recommendedName>
        <fullName evidence="3">NACHT-NTPase and P-loop NTPases N-terminal domain-containing protein</fullName>
    </recommendedName>
</protein>
<keyword evidence="2" id="KW-1185">Reference proteome</keyword>
<dbReference type="OrthoDB" id="4321464at2759"/>
<gene>
    <name evidence="1" type="ORF">PV05_07904</name>
</gene>
<dbReference type="HOGENOM" id="CLU_1870091_0_0_1"/>
<dbReference type="EMBL" id="KN847321">
    <property type="protein sequence ID" value="KIW52252.1"/>
    <property type="molecule type" value="Genomic_DNA"/>
</dbReference>
<dbReference type="Proteomes" id="UP000054342">
    <property type="component" value="Unassembled WGS sequence"/>
</dbReference>
<evidence type="ECO:0008006" key="3">
    <source>
        <dbReference type="Google" id="ProtNLM"/>
    </source>
</evidence>
<organism evidence="1 2">
    <name type="scientific">Exophiala xenobiotica</name>
    <dbReference type="NCBI Taxonomy" id="348802"/>
    <lineage>
        <taxon>Eukaryota</taxon>
        <taxon>Fungi</taxon>
        <taxon>Dikarya</taxon>
        <taxon>Ascomycota</taxon>
        <taxon>Pezizomycotina</taxon>
        <taxon>Eurotiomycetes</taxon>
        <taxon>Chaetothyriomycetidae</taxon>
        <taxon>Chaetothyriales</taxon>
        <taxon>Herpotrichiellaceae</taxon>
        <taxon>Exophiala</taxon>
    </lineage>
</organism>
<name>A0A0D2CQI5_9EURO</name>
<accession>A0A0D2CQI5</accession>
<sequence>MDPLSAIGLAGNILQFVDSIPTLVGQGVEIYRSAVGATAVHTDLRASIERLDALSKPFRRLVVIPRDEDEAQIVKTAVACNTIGRDLANALDKLAATPHSRSSGVWKALQSVWEQPKVEETVKKLNMCKNDLQSLLSKALYDQQSFIQRSIDNLK</sequence>
<reference evidence="1 2" key="1">
    <citation type="submission" date="2015-01" db="EMBL/GenBank/DDBJ databases">
        <title>The Genome Sequence of Exophiala xenobiotica CBS118157.</title>
        <authorList>
            <consortium name="The Broad Institute Genomics Platform"/>
            <person name="Cuomo C."/>
            <person name="de Hoog S."/>
            <person name="Gorbushina A."/>
            <person name="Stielow B."/>
            <person name="Teixiera M."/>
            <person name="Abouelleil A."/>
            <person name="Chapman S.B."/>
            <person name="Priest M."/>
            <person name="Young S.K."/>
            <person name="Wortman J."/>
            <person name="Nusbaum C."/>
            <person name="Birren B."/>
        </authorList>
    </citation>
    <scope>NUCLEOTIDE SEQUENCE [LARGE SCALE GENOMIC DNA]</scope>
    <source>
        <strain evidence="1 2">CBS 118157</strain>
    </source>
</reference>
<dbReference type="RefSeq" id="XP_013312836.1">
    <property type="nucleotide sequence ID" value="XM_013457382.1"/>
</dbReference>
<dbReference type="STRING" id="348802.A0A0D2CQI5"/>
<proteinExistence type="predicted"/>
<evidence type="ECO:0000313" key="1">
    <source>
        <dbReference type="EMBL" id="KIW52252.1"/>
    </source>
</evidence>
<evidence type="ECO:0000313" key="2">
    <source>
        <dbReference type="Proteomes" id="UP000054342"/>
    </source>
</evidence>
<dbReference type="GeneID" id="25329812"/>
<dbReference type="AlphaFoldDB" id="A0A0D2CQI5"/>